<dbReference type="PANTHER" id="PTHR15715:SF37">
    <property type="entry name" value="LD47843P"/>
    <property type="match status" value="1"/>
</dbReference>
<accession>A0A9P3GR57</accession>
<sequence length="167" mass="17491">MADTPTAPALLALYLYPLNGSFAPKCIPLAGSARVPLGRFCNTAHTTPTRANGRFVSKVLSRQHAEVYAQDGEIFVRDVQSQNGTYVNGARLSDQGAMSAPAPLHTGDELVLGFDIFGEDGVRKLHHRIAARVVCAFTEAEARAAELASFAPGPLGDEGGAGTAAVL</sequence>
<dbReference type="Proteomes" id="UP000703269">
    <property type="component" value="Unassembled WGS sequence"/>
</dbReference>
<name>A0A9P3GR57_9APHY</name>
<evidence type="ECO:0000259" key="1">
    <source>
        <dbReference type="PROSITE" id="PS50006"/>
    </source>
</evidence>
<dbReference type="PANTHER" id="PTHR15715">
    <property type="entry name" value="CENTROSOMAL PROTEIN OF 170 KDA"/>
    <property type="match status" value="1"/>
</dbReference>
<dbReference type="InterPro" id="IPR051176">
    <property type="entry name" value="Cent_Immune-Sig_Mod"/>
</dbReference>
<evidence type="ECO:0000313" key="3">
    <source>
        <dbReference type="Proteomes" id="UP000703269"/>
    </source>
</evidence>
<dbReference type="InterPro" id="IPR008984">
    <property type="entry name" value="SMAD_FHA_dom_sf"/>
</dbReference>
<organism evidence="2 3">
    <name type="scientific">Phanerochaete sordida</name>
    <dbReference type="NCBI Taxonomy" id="48140"/>
    <lineage>
        <taxon>Eukaryota</taxon>
        <taxon>Fungi</taxon>
        <taxon>Dikarya</taxon>
        <taxon>Basidiomycota</taxon>
        <taxon>Agaricomycotina</taxon>
        <taxon>Agaricomycetes</taxon>
        <taxon>Polyporales</taxon>
        <taxon>Phanerochaetaceae</taxon>
        <taxon>Phanerochaete</taxon>
    </lineage>
</organism>
<gene>
    <name evidence="2" type="ORF">PsYK624_150710</name>
</gene>
<dbReference type="SUPFAM" id="SSF49879">
    <property type="entry name" value="SMAD/FHA domain"/>
    <property type="match status" value="1"/>
</dbReference>
<dbReference type="SMART" id="SM00240">
    <property type="entry name" value="FHA"/>
    <property type="match status" value="1"/>
</dbReference>
<keyword evidence="3" id="KW-1185">Reference proteome</keyword>
<dbReference type="AlphaFoldDB" id="A0A9P3GR57"/>
<dbReference type="EMBL" id="BPQB01000095">
    <property type="protein sequence ID" value="GJE98834.1"/>
    <property type="molecule type" value="Genomic_DNA"/>
</dbReference>
<dbReference type="GO" id="GO:0005737">
    <property type="term" value="C:cytoplasm"/>
    <property type="evidence" value="ECO:0007669"/>
    <property type="project" value="TreeGrafter"/>
</dbReference>
<protein>
    <submittedName>
        <fullName evidence="2">FHA domain-containing protein</fullName>
    </submittedName>
</protein>
<dbReference type="InterPro" id="IPR000253">
    <property type="entry name" value="FHA_dom"/>
</dbReference>
<dbReference type="OrthoDB" id="2799628at2759"/>
<proteinExistence type="predicted"/>
<dbReference type="PROSITE" id="PS50006">
    <property type="entry name" value="FHA_DOMAIN"/>
    <property type="match status" value="1"/>
</dbReference>
<feature type="domain" description="FHA" evidence="1">
    <location>
        <begin position="35"/>
        <end position="92"/>
    </location>
</feature>
<dbReference type="Pfam" id="PF00498">
    <property type="entry name" value="FHA"/>
    <property type="match status" value="1"/>
</dbReference>
<reference evidence="2 3" key="1">
    <citation type="submission" date="2021-08" db="EMBL/GenBank/DDBJ databases">
        <title>Draft Genome Sequence of Phanerochaete sordida strain YK-624.</title>
        <authorList>
            <person name="Mori T."/>
            <person name="Dohra H."/>
            <person name="Suzuki T."/>
            <person name="Kawagishi H."/>
            <person name="Hirai H."/>
        </authorList>
    </citation>
    <scope>NUCLEOTIDE SEQUENCE [LARGE SCALE GENOMIC DNA]</scope>
    <source>
        <strain evidence="2 3">YK-624</strain>
    </source>
</reference>
<evidence type="ECO:0000313" key="2">
    <source>
        <dbReference type="EMBL" id="GJE98834.1"/>
    </source>
</evidence>
<comment type="caution">
    <text evidence="2">The sequence shown here is derived from an EMBL/GenBank/DDBJ whole genome shotgun (WGS) entry which is preliminary data.</text>
</comment>
<dbReference type="Gene3D" id="2.60.200.20">
    <property type="match status" value="1"/>
</dbReference>